<keyword evidence="1" id="KW-1133">Transmembrane helix</keyword>
<evidence type="ECO:0000313" key="2">
    <source>
        <dbReference type="EMBL" id="CAG7902209.1"/>
    </source>
</evidence>
<feature type="non-terminal residue" evidence="2">
    <location>
        <position position="1"/>
    </location>
</feature>
<feature type="non-terminal residue" evidence="2">
    <location>
        <position position="53"/>
    </location>
</feature>
<name>A0A8D9HRA3_BRACM</name>
<organism evidence="2 3">
    <name type="scientific">Brassica campestris</name>
    <name type="common">Field mustard</name>
    <dbReference type="NCBI Taxonomy" id="3711"/>
    <lineage>
        <taxon>Eukaryota</taxon>
        <taxon>Viridiplantae</taxon>
        <taxon>Streptophyta</taxon>
        <taxon>Embryophyta</taxon>
        <taxon>Tracheophyta</taxon>
        <taxon>Spermatophyta</taxon>
        <taxon>Magnoliopsida</taxon>
        <taxon>eudicotyledons</taxon>
        <taxon>Gunneridae</taxon>
        <taxon>Pentapetalae</taxon>
        <taxon>rosids</taxon>
        <taxon>malvids</taxon>
        <taxon>Brassicales</taxon>
        <taxon>Brassicaceae</taxon>
        <taxon>Brassiceae</taxon>
        <taxon>Brassica</taxon>
    </lineage>
</organism>
<protein>
    <submittedName>
        <fullName evidence="2">Uncharacterized protein</fullName>
    </submittedName>
</protein>
<evidence type="ECO:0000256" key="1">
    <source>
        <dbReference type="SAM" id="Phobius"/>
    </source>
</evidence>
<feature type="transmembrane region" description="Helical" evidence="1">
    <location>
        <begin position="20"/>
        <end position="40"/>
    </location>
</feature>
<dbReference type="Gramene" id="A07p18530.2_BraZ1">
    <property type="protein sequence ID" value="A07p18530.2_BraZ1.CDS"/>
    <property type="gene ID" value="A07g18530.2_BraZ1"/>
</dbReference>
<evidence type="ECO:0000313" key="3">
    <source>
        <dbReference type="Proteomes" id="UP000694005"/>
    </source>
</evidence>
<proteinExistence type="predicted"/>
<dbReference type="AlphaFoldDB" id="A0A8D9HRA3"/>
<dbReference type="Proteomes" id="UP000694005">
    <property type="component" value="Chromosome A07"/>
</dbReference>
<reference evidence="2 3" key="1">
    <citation type="submission" date="2021-07" db="EMBL/GenBank/DDBJ databases">
        <authorList>
            <consortium name="Genoscope - CEA"/>
            <person name="William W."/>
        </authorList>
    </citation>
    <scope>NUCLEOTIDE SEQUENCE [LARGE SCALE GENOMIC DNA]</scope>
</reference>
<keyword evidence="1" id="KW-0812">Transmembrane</keyword>
<dbReference type="EMBL" id="LS974623">
    <property type="protein sequence ID" value="CAG7902209.1"/>
    <property type="molecule type" value="Genomic_DNA"/>
</dbReference>
<keyword evidence="1" id="KW-0472">Membrane</keyword>
<accession>A0A8D9HRA3</accession>
<gene>
    <name evidence="2" type="ORF">BRAPAZ1V2_A07P18530.2</name>
</gene>
<sequence>CIHIRCWRLRRQCRRRRRQVSIFIGSLVMFLLKRSCFVFFGQPPKNLGPYYSA</sequence>